<evidence type="ECO:0000313" key="4">
    <source>
        <dbReference type="EMBL" id="SUB80518.1"/>
    </source>
</evidence>
<sequence>MAELEDKYFKGDLTVEELRELRRQVNATDDDTLGEAMRHRWMDGDLAEDDYTVATRPIWQRIETATRTAGHDWRRRAWKWMQAAAVFLVPVLFFSTYWFYRQEAVSPTGVAIFRTDAGGRATLVLPDGTSVVLNERSRLSYSPAEFNGTSRRVSFEGEAFFSVAKDSLHPFSIRADGLDVRVVGTRFNLFARKGVALSRLSLEEGKVLFTSLASHRQTAVWPGQVAVLDKQTGRISVEQKPEEVNDATAWQRNELVFRNATLRHVIAVMETTYSVKFRFSGRLNMDDIFTGTLPSNNLGEGLEIIRHSYHVRAEQRNGVVTITK</sequence>
<name>A0AAQ1ZIX9_9BACT</name>
<evidence type="ECO:0000259" key="2">
    <source>
        <dbReference type="Pfam" id="PF04773"/>
    </source>
</evidence>
<evidence type="ECO:0000313" key="5">
    <source>
        <dbReference type="Proteomes" id="UP000255283"/>
    </source>
</evidence>
<dbReference type="PANTHER" id="PTHR30273:SF2">
    <property type="entry name" value="PROTEIN FECR"/>
    <property type="match status" value="1"/>
</dbReference>
<comment type="caution">
    <text evidence="4">The sequence shown here is derived from an EMBL/GenBank/DDBJ whole genome shotgun (WGS) entry which is preliminary data.</text>
</comment>
<dbReference type="Pfam" id="PF16344">
    <property type="entry name" value="FecR_C"/>
    <property type="match status" value="1"/>
</dbReference>
<gene>
    <name evidence="4" type="ORF">NCTC13063_01804</name>
</gene>
<reference evidence="4 5" key="1">
    <citation type="submission" date="2018-06" db="EMBL/GenBank/DDBJ databases">
        <authorList>
            <consortium name="Pathogen Informatics"/>
            <person name="Doyle S."/>
        </authorList>
    </citation>
    <scope>NUCLEOTIDE SEQUENCE [LARGE SCALE GENOMIC DNA]</scope>
    <source>
        <strain evidence="4 5">NCTC13063</strain>
    </source>
</reference>
<dbReference type="PIRSF" id="PIRSF018266">
    <property type="entry name" value="FecR"/>
    <property type="match status" value="1"/>
</dbReference>
<evidence type="ECO:0000256" key="1">
    <source>
        <dbReference type="SAM" id="Phobius"/>
    </source>
</evidence>
<protein>
    <submittedName>
        <fullName evidence="4">Fec operon regulator FecR</fullName>
    </submittedName>
</protein>
<evidence type="ECO:0000259" key="3">
    <source>
        <dbReference type="Pfam" id="PF16344"/>
    </source>
</evidence>
<feature type="domain" description="FecR protein" evidence="2">
    <location>
        <begin position="113"/>
        <end position="207"/>
    </location>
</feature>
<keyword evidence="1" id="KW-0812">Transmembrane</keyword>
<feature type="transmembrane region" description="Helical" evidence="1">
    <location>
        <begin position="80"/>
        <end position="100"/>
    </location>
</feature>
<dbReference type="RefSeq" id="WP_115153914.1">
    <property type="nucleotide sequence ID" value="NZ_DBFWLE010000015.1"/>
</dbReference>
<dbReference type="GO" id="GO:0016989">
    <property type="term" value="F:sigma factor antagonist activity"/>
    <property type="evidence" value="ECO:0007669"/>
    <property type="project" value="TreeGrafter"/>
</dbReference>
<feature type="domain" description="Protein FecR C-terminal" evidence="3">
    <location>
        <begin position="254"/>
        <end position="322"/>
    </location>
</feature>
<dbReference type="EMBL" id="UGTJ01000001">
    <property type="protein sequence ID" value="SUB80518.1"/>
    <property type="molecule type" value="Genomic_DNA"/>
</dbReference>
<keyword evidence="1" id="KW-0472">Membrane</keyword>
<dbReference type="InterPro" id="IPR032508">
    <property type="entry name" value="FecR_C"/>
</dbReference>
<dbReference type="Proteomes" id="UP000255283">
    <property type="component" value="Unassembled WGS sequence"/>
</dbReference>
<dbReference type="InterPro" id="IPR012373">
    <property type="entry name" value="Ferrdict_sens_TM"/>
</dbReference>
<keyword evidence="1" id="KW-1133">Transmembrane helix</keyword>
<dbReference type="AlphaFoldDB" id="A0AAQ1ZIX9"/>
<dbReference type="Gene3D" id="2.60.120.1440">
    <property type="match status" value="1"/>
</dbReference>
<dbReference type="Pfam" id="PF04773">
    <property type="entry name" value="FecR"/>
    <property type="match status" value="1"/>
</dbReference>
<dbReference type="InterPro" id="IPR006860">
    <property type="entry name" value="FecR"/>
</dbReference>
<organism evidence="4 5">
    <name type="scientific">Segatella buccae</name>
    <dbReference type="NCBI Taxonomy" id="28126"/>
    <lineage>
        <taxon>Bacteria</taxon>
        <taxon>Pseudomonadati</taxon>
        <taxon>Bacteroidota</taxon>
        <taxon>Bacteroidia</taxon>
        <taxon>Bacteroidales</taxon>
        <taxon>Prevotellaceae</taxon>
        <taxon>Segatella</taxon>
    </lineage>
</organism>
<proteinExistence type="predicted"/>
<accession>A0AAQ1ZIX9</accession>
<dbReference type="PANTHER" id="PTHR30273">
    <property type="entry name" value="PERIPLASMIC SIGNAL SENSOR AND SIGMA FACTOR ACTIVATOR FECR-RELATED"/>
    <property type="match status" value="1"/>
</dbReference>
<dbReference type="Gene3D" id="3.55.50.30">
    <property type="match status" value="1"/>
</dbReference>